<evidence type="ECO:0000256" key="1">
    <source>
        <dbReference type="SAM" id="Phobius"/>
    </source>
</evidence>
<reference evidence="2 3" key="1">
    <citation type="submission" date="2020-07" db="EMBL/GenBank/DDBJ databases">
        <title>Genomic Encyclopedia of Type Strains, Phase IV (KMG-V): Genome sequencing to study the core and pangenomes of soil and plant-associated prokaryotes.</title>
        <authorList>
            <person name="Whitman W."/>
        </authorList>
    </citation>
    <scope>NUCLEOTIDE SEQUENCE [LARGE SCALE GENOMIC DNA]</scope>
    <source>
        <strain evidence="2 3">A4</strain>
    </source>
</reference>
<dbReference type="EMBL" id="JACDUI010000002">
    <property type="protein sequence ID" value="MBA2840642.1"/>
    <property type="molecule type" value="Genomic_DNA"/>
</dbReference>
<protein>
    <submittedName>
        <fullName evidence="2">Uncharacterized protein</fullName>
    </submittedName>
</protein>
<evidence type="ECO:0000313" key="3">
    <source>
        <dbReference type="Proteomes" id="UP000563838"/>
    </source>
</evidence>
<name>A0A7J9NNS7_METMI</name>
<feature type="transmembrane region" description="Helical" evidence="1">
    <location>
        <begin position="7"/>
        <end position="26"/>
    </location>
</feature>
<dbReference type="Proteomes" id="UP000563838">
    <property type="component" value="Unassembled WGS sequence"/>
</dbReference>
<accession>A0A7J9NNS7</accession>
<keyword evidence="1" id="KW-0472">Membrane</keyword>
<evidence type="ECO:0000313" key="2">
    <source>
        <dbReference type="EMBL" id="MBA2840642.1"/>
    </source>
</evidence>
<gene>
    <name evidence="2" type="ORF">HNP87_001174</name>
</gene>
<comment type="caution">
    <text evidence="2">The sequence shown here is derived from an EMBL/GenBank/DDBJ whole genome shotgun (WGS) entry which is preliminary data.</text>
</comment>
<keyword evidence="1" id="KW-1133">Transmembrane helix</keyword>
<keyword evidence="1" id="KW-0812">Transmembrane</keyword>
<organism evidence="2 3">
    <name type="scientific">Methanococcus maripaludis</name>
    <name type="common">Methanococcus deltae</name>
    <dbReference type="NCBI Taxonomy" id="39152"/>
    <lineage>
        <taxon>Archaea</taxon>
        <taxon>Methanobacteriati</taxon>
        <taxon>Methanobacteriota</taxon>
        <taxon>Methanomada group</taxon>
        <taxon>Methanococci</taxon>
        <taxon>Methanococcales</taxon>
        <taxon>Methanococcaceae</taxon>
        <taxon>Methanococcus</taxon>
    </lineage>
</organism>
<sequence length="177" mass="19792">MIFDSDMVIAIVILTVGMAFYTSSLVEHGGMYGDTIKTNIFHDKVSSQLKGMVTDGTIDTAMLLKNNNETAVAENLIKSRVVSDNYVLNIGNWTIDNSNPTDEFVLVSTVVLINRSEGWYGFYWNETQNPNITSKGPFIDENIAYAVLGAYDSDYNKTIYYYNSNESIDVSLKVYGE</sequence>
<proteinExistence type="predicted"/>
<dbReference type="AlphaFoldDB" id="A0A7J9NNS7"/>
<dbReference type="RefSeq" id="WP_181488299.1">
    <property type="nucleotide sequence ID" value="NZ_JACDUI010000002.1"/>
</dbReference>